<evidence type="ECO:0000313" key="2">
    <source>
        <dbReference type="EMBL" id="KAK4755291.1"/>
    </source>
</evidence>
<evidence type="ECO:0000259" key="1">
    <source>
        <dbReference type="PROSITE" id="PS50812"/>
    </source>
</evidence>
<dbReference type="EMBL" id="JAXIOK010000014">
    <property type="protein sequence ID" value="KAK4755291.1"/>
    <property type="molecule type" value="Genomic_DNA"/>
</dbReference>
<accession>A0AAN7JWP0</accession>
<dbReference type="PROSITE" id="PS50812">
    <property type="entry name" value="PWWP"/>
    <property type="match status" value="1"/>
</dbReference>
<dbReference type="AlphaFoldDB" id="A0AAN7JWP0"/>
<proteinExistence type="predicted"/>
<dbReference type="GO" id="GO:0003676">
    <property type="term" value="F:nucleic acid binding"/>
    <property type="evidence" value="ECO:0007669"/>
    <property type="project" value="InterPro"/>
</dbReference>
<protein>
    <recommendedName>
        <fullName evidence="1">PWWP domain-containing protein</fullName>
    </recommendedName>
</protein>
<dbReference type="PANTHER" id="PTHR42851">
    <property type="entry name" value="ALDOLASE-RELATED"/>
    <property type="match status" value="1"/>
</dbReference>
<keyword evidence="3" id="KW-1185">Reference proteome</keyword>
<sequence>MRYHKMHATTLGIDLNAVEQVVHPDRALGEVASTSETRALRGERNSDDGFLRAGGGMVKLNESAGTEDNFGDNKHDDHRGDGIVGEAREMKVECAESFEDKGAGISDTAVNDLTGNQFFEINSARGIGNNEITCSFDFSSRVFRYGEGEGNGIHLMVDLNEFCRDKKKDVILALNADSSKEIIGQKARLEARSVSVFGAYDLVWGKVRSYPWWPGQIFDPSAASMMAEKYSKKDRLLIAYFGDQTFAWNEAMNIKPFEEHFSKMEKQSDSPSFCYALDCALEELSRRVEYGLACHCLPKEIYDKMPTQIVINAGIKGESFSRDLKDRYSRAGSFNPVKFIEYIKRIGESPLSGCDRLELVVKRSCLLAFSRWRGYYNLPEFKVIDGLLDDGVDNYIESSKGLVLGKMMGSMLSHGSSIDYADPAAAGFDRRGKIGVSGKSRYVSGVQLSKKEKNLSDLMAHKQFVSRKKRKVQDPVSDDLATRGRRQLKPNQIFKVGHKFGKMDCEGSPTASCISQQHDEFSGILKTMAEKNSPEQMMAQLHSVARGTTDNALTPFISLFWEFRDFVVSNQGPNETAKWLNCFVTGETLDTRDSYWTDRFIQKGEQTDTEEGIAVENVKHGMIDTKSDEDGGSPTALILKFSNLSSIPSEENLNKIFNRFGPLHWSKTRIFKKTKRARVVFKRRVDAETAFSSSGKYSIFGPSLISYSLKYE</sequence>
<evidence type="ECO:0000313" key="3">
    <source>
        <dbReference type="Proteomes" id="UP001345219"/>
    </source>
</evidence>
<dbReference type="Gene3D" id="2.30.30.140">
    <property type="match status" value="1"/>
</dbReference>
<comment type="caution">
    <text evidence="2">The sequence shown here is derived from an EMBL/GenBank/DDBJ whole genome shotgun (WGS) entry which is preliminary data.</text>
</comment>
<organism evidence="2 3">
    <name type="scientific">Trapa incisa</name>
    <dbReference type="NCBI Taxonomy" id="236973"/>
    <lineage>
        <taxon>Eukaryota</taxon>
        <taxon>Viridiplantae</taxon>
        <taxon>Streptophyta</taxon>
        <taxon>Embryophyta</taxon>
        <taxon>Tracheophyta</taxon>
        <taxon>Spermatophyta</taxon>
        <taxon>Magnoliopsida</taxon>
        <taxon>eudicotyledons</taxon>
        <taxon>Gunneridae</taxon>
        <taxon>Pentapetalae</taxon>
        <taxon>rosids</taxon>
        <taxon>malvids</taxon>
        <taxon>Myrtales</taxon>
        <taxon>Lythraceae</taxon>
        <taxon>Trapa</taxon>
    </lineage>
</organism>
<name>A0AAN7JWP0_9MYRT</name>
<dbReference type="InterPro" id="IPR035979">
    <property type="entry name" value="RBD_domain_sf"/>
</dbReference>
<dbReference type="InterPro" id="IPR053063">
    <property type="entry name" value="PWWP_domain_containing_PDP"/>
</dbReference>
<dbReference type="SUPFAM" id="SSF63748">
    <property type="entry name" value="Tudor/PWWP/MBT"/>
    <property type="match status" value="1"/>
</dbReference>
<dbReference type="CDD" id="cd05162">
    <property type="entry name" value="PWWP"/>
    <property type="match status" value="1"/>
</dbReference>
<gene>
    <name evidence="2" type="ORF">SAY87_009048</name>
</gene>
<dbReference type="InterPro" id="IPR000313">
    <property type="entry name" value="PWWP_dom"/>
</dbReference>
<feature type="domain" description="PWWP" evidence="1">
    <location>
        <begin position="199"/>
        <end position="260"/>
    </location>
</feature>
<dbReference type="PANTHER" id="PTHR42851:SF19">
    <property type="entry name" value="PWWP DOMAIN-CONTAINING PROTEIN 2-RELATED"/>
    <property type="match status" value="1"/>
</dbReference>
<dbReference type="SMART" id="SM00293">
    <property type="entry name" value="PWWP"/>
    <property type="match status" value="1"/>
</dbReference>
<reference evidence="2 3" key="1">
    <citation type="journal article" date="2023" name="Hortic Res">
        <title>Pangenome of water caltrop reveals structural variations and asymmetric subgenome divergence after allopolyploidization.</title>
        <authorList>
            <person name="Zhang X."/>
            <person name="Chen Y."/>
            <person name="Wang L."/>
            <person name="Yuan Y."/>
            <person name="Fang M."/>
            <person name="Shi L."/>
            <person name="Lu R."/>
            <person name="Comes H.P."/>
            <person name="Ma Y."/>
            <person name="Chen Y."/>
            <person name="Huang G."/>
            <person name="Zhou Y."/>
            <person name="Zheng Z."/>
            <person name="Qiu Y."/>
        </authorList>
    </citation>
    <scope>NUCLEOTIDE SEQUENCE [LARGE SCALE GENOMIC DNA]</scope>
    <source>
        <tissue evidence="2">Roots</tissue>
    </source>
</reference>
<dbReference type="Proteomes" id="UP001345219">
    <property type="component" value="Chromosome 8"/>
</dbReference>
<dbReference type="Pfam" id="PF00855">
    <property type="entry name" value="PWWP"/>
    <property type="match status" value="1"/>
</dbReference>
<dbReference type="SUPFAM" id="SSF54928">
    <property type="entry name" value="RNA-binding domain, RBD"/>
    <property type="match status" value="1"/>
</dbReference>